<feature type="domain" description="DUF6538" evidence="1">
    <location>
        <begin position="20"/>
        <end position="79"/>
    </location>
</feature>
<protein>
    <submittedName>
        <fullName evidence="2">Phage integrase</fullName>
    </submittedName>
</protein>
<dbReference type="GO" id="GO:0003677">
    <property type="term" value="F:DNA binding"/>
    <property type="evidence" value="ECO:0007669"/>
    <property type="project" value="InterPro"/>
</dbReference>
<evidence type="ECO:0000313" key="2">
    <source>
        <dbReference type="EMBL" id="CAM77292.1"/>
    </source>
</evidence>
<name>A4U335_9PROT</name>
<dbReference type="SUPFAM" id="SSF56349">
    <property type="entry name" value="DNA breaking-rejoining enzymes"/>
    <property type="match status" value="1"/>
</dbReference>
<reference evidence="2" key="1">
    <citation type="journal article" date="2007" name="J. Bacteriol.">
        <title>Comparative genome analysis of four magnetotactic bacteria reveals a complex set of group-specific genes implicated in magnetosome biomineralization and function.</title>
        <authorList>
            <person name="Richter M."/>
            <person name="Kube M."/>
            <person name="Bazylinski D.A."/>
            <person name="Lombardot T."/>
            <person name="Gloeckner F.O."/>
            <person name="Reinhardt R."/>
            <person name="Schueler D."/>
        </authorList>
    </citation>
    <scope>NUCLEOTIDE SEQUENCE</scope>
    <source>
        <strain evidence="2">MSR-1</strain>
    </source>
</reference>
<accession>A4U335</accession>
<dbReference type="EMBL" id="CU459003">
    <property type="protein sequence ID" value="CAM77292.1"/>
    <property type="molecule type" value="Genomic_DNA"/>
</dbReference>
<evidence type="ECO:0000259" key="1">
    <source>
        <dbReference type="Pfam" id="PF20172"/>
    </source>
</evidence>
<dbReference type="AlphaFoldDB" id="A4U335"/>
<sequence>MIPKGDTSMALRTFLDKHPKSGVYRFRKSVPKELRPFLPAPHSGKREIIRSYGTKDRREAARIHLNISSEMEAFFDRARAALAESPEGDAATWHAPTAYERALAAKGEGSGASRLTCSTSDIPSCLKQQTSMGAGAKSISDEAVPVAALAEIASRSIRAVFSEYEREVKLSADIANDFRRSWQIFGEITGISMDSPITRVTKATVRSFKQALRELPAGATKVLLRGKSAVEMIEVARATHMKRIADGTLNKHIAALSAVLKFSLKNDYRSDDPTLGIALQSPKKKSRLPYGTDDLKNIFGSTLFQKRPWDERQWLPVLALFTGCRLEELGQLLVSDVKRDNGVWYLAIQEADDEGNTVKSLKTESSMSVSAP</sequence>
<dbReference type="InterPro" id="IPR046668">
    <property type="entry name" value="DUF6538"/>
</dbReference>
<dbReference type="Pfam" id="PF20172">
    <property type="entry name" value="DUF6538"/>
    <property type="match status" value="1"/>
</dbReference>
<organism evidence="2">
    <name type="scientific">Magnetospirillum gryphiswaldense</name>
    <dbReference type="NCBI Taxonomy" id="55518"/>
    <lineage>
        <taxon>Bacteria</taxon>
        <taxon>Pseudomonadati</taxon>
        <taxon>Pseudomonadota</taxon>
        <taxon>Alphaproteobacteria</taxon>
        <taxon>Rhodospirillales</taxon>
        <taxon>Rhodospirillaceae</taxon>
        <taxon>Magnetospirillum</taxon>
    </lineage>
</organism>
<gene>
    <name evidence="2" type="ORF">MGR_2478</name>
</gene>
<proteinExistence type="predicted"/>
<dbReference type="InterPro" id="IPR011010">
    <property type="entry name" value="DNA_brk_join_enz"/>
</dbReference>